<dbReference type="Proteomes" id="UP000765509">
    <property type="component" value="Unassembled WGS sequence"/>
</dbReference>
<reference evidence="1" key="1">
    <citation type="submission" date="2021-03" db="EMBL/GenBank/DDBJ databases">
        <title>Draft genome sequence of rust myrtle Austropuccinia psidii MF-1, a brazilian biotype.</title>
        <authorList>
            <person name="Quecine M.C."/>
            <person name="Pachon D.M.R."/>
            <person name="Bonatelli M.L."/>
            <person name="Correr F.H."/>
            <person name="Franceschini L.M."/>
            <person name="Leite T.F."/>
            <person name="Margarido G.R.A."/>
            <person name="Almeida C.A."/>
            <person name="Ferrarezi J.A."/>
            <person name="Labate C.A."/>
        </authorList>
    </citation>
    <scope>NUCLEOTIDE SEQUENCE</scope>
    <source>
        <strain evidence="1">MF-1</strain>
    </source>
</reference>
<evidence type="ECO:0000313" key="2">
    <source>
        <dbReference type="Proteomes" id="UP000765509"/>
    </source>
</evidence>
<organism evidence="1 2">
    <name type="scientific">Austropuccinia psidii MF-1</name>
    <dbReference type="NCBI Taxonomy" id="1389203"/>
    <lineage>
        <taxon>Eukaryota</taxon>
        <taxon>Fungi</taxon>
        <taxon>Dikarya</taxon>
        <taxon>Basidiomycota</taxon>
        <taxon>Pucciniomycotina</taxon>
        <taxon>Pucciniomycetes</taxon>
        <taxon>Pucciniales</taxon>
        <taxon>Sphaerophragmiaceae</taxon>
        <taxon>Austropuccinia</taxon>
    </lineage>
</organism>
<keyword evidence="2" id="KW-1185">Reference proteome</keyword>
<dbReference type="AlphaFoldDB" id="A0A9Q3CWQ8"/>
<comment type="caution">
    <text evidence="1">The sequence shown here is derived from an EMBL/GenBank/DDBJ whole genome shotgun (WGS) entry which is preliminary data.</text>
</comment>
<name>A0A9Q3CWQ8_9BASI</name>
<evidence type="ECO:0000313" key="1">
    <source>
        <dbReference type="EMBL" id="MBW0489797.1"/>
    </source>
</evidence>
<proteinExistence type="predicted"/>
<accession>A0A9Q3CWQ8</accession>
<protein>
    <submittedName>
        <fullName evidence="1">Uncharacterized protein</fullName>
    </submittedName>
</protein>
<gene>
    <name evidence="1" type="ORF">O181_029512</name>
</gene>
<dbReference type="EMBL" id="AVOT02010264">
    <property type="protein sequence ID" value="MBW0489797.1"/>
    <property type="molecule type" value="Genomic_DNA"/>
</dbReference>
<sequence length="105" mass="12431">MNLKDYIESEIRLITEKMNKINQANLNMSRLSTSFSHIKSPVKPTEERTIPFIKDLSHQDNNKVLIKESTRLKEWPTFKDEGENDDMSFRKIIEMLQEDYAIPDE</sequence>